<accession>A0A815ATM1</accession>
<proteinExistence type="predicted"/>
<feature type="non-terminal residue" evidence="2">
    <location>
        <position position="1"/>
    </location>
</feature>
<feature type="compositionally biased region" description="Basic and acidic residues" evidence="1">
    <location>
        <begin position="402"/>
        <end position="413"/>
    </location>
</feature>
<comment type="caution">
    <text evidence="2">The sequence shown here is derived from an EMBL/GenBank/DDBJ whole genome shotgun (WGS) entry which is preliminary data.</text>
</comment>
<name>A0A815ATM1_9BILA</name>
<feature type="compositionally biased region" description="Polar residues" evidence="1">
    <location>
        <begin position="392"/>
        <end position="401"/>
    </location>
</feature>
<evidence type="ECO:0000256" key="1">
    <source>
        <dbReference type="SAM" id="MobiDB-lite"/>
    </source>
</evidence>
<dbReference type="AlphaFoldDB" id="A0A815ATM1"/>
<dbReference type="EMBL" id="CAJNOV010006924">
    <property type="protein sequence ID" value="CAF1264161.1"/>
    <property type="molecule type" value="Genomic_DNA"/>
</dbReference>
<feature type="region of interest" description="Disordered" evidence="1">
    <location>
        <begin position="392"/>
        <end position="413"/>
    </location>
</feature>
<sequence>YLHAWYSLKLKEVRYGCQTPKFERTVAKEHFAESTSIATLLLNTSKDESSLLLAASIKTLADLQNEIVNYFHNNINNVINTETKRKSVPLQSIQLENILRLGRIELSEKLVDDSLVINYQYGKGRDIIYDYEEIEMTLRNMISSLVLINTEKLHFLNYQFELYGENTSLINDVRARIKQQQMRNDERIKLQRLLLAMSNDDILNYLGSVDYVFTYLRNSAPENASETTTIQTFVENHIHSYACLNDSILRRPPFSTIQLQYIIDLYETIEENAFDKVLRDYVKKELIEETFTDKERERVLREFSRMTFEKETIAETLKSVDSWISMLKRLMIRVLNANISLDIPLQLYLERTDLWSDRVSDLDLETFQVDDDILLQHTYVILRGLEKKQETSNKLPQQLQEKTSEIQSKEGEQKNFQTWCENTPRVATKPKVLKPKLRV</sequence>
<protein>
    <submittedName>
        <fullName evidence="2">Uncharacterized protein</fullName>
    </submittedName>
</protein>
<evidence type="ECO:0000313" key="4">
    <source>
        <dbReference type="Proteomes" id="UP000663855"/>
    </source>
</evidence>
<reference evidence="2" key="1">
    <citation type="submission" date="2021-02" db="EMBL/GenBank/DDBJ databases">
        <authorList>
            <person name="Nowell W R."/>
        </authorList>
    </citation>
    <scope>NUCLEOTIDE SEQUENCE</scope>
</reference>
<evidence type="ECO:0000313" key="2">
    <source>
        <dbReference type="EMBL" id="CAF1264161.1"/>
    </source>
</evidence>
<dbReference type="Proteomes" id="UP000681967">
    <property type="component" value="Unassembled WGS sequence"/>
</dbReference>
<dbReference type="Proteomes" id="UP000663855">
    <property type="component" value="Unassembled WGS sequence"/>
</dbReference>
<organism evidence="2 4">
    <name type="scientific">Rotaria magnacalcarata</name>
    <dbReference type="NCBI Taxonomy" id="392030"/>
    <lineage>
        <taxon>Eukaryota</taxon>
        <taxon>Metazoa</taxon>
        <taxon>Spiralia</taxon>
        <taxon>Gnathifera</taxon>
        <taxon>Rotifera</taxon>
        <taxon>Eurotatoria</taxon>
        <taxon>Bdelloidea</taxon>
        <taxon>Philodinida</taxon>
        <taxon>Philodinidae</taxon>
        <taxon>Rotaria</taxon>
    </lineage>
</organism>
<dbReference type="EMBL" id="CAJOBH010001785">
    <property type="protein sequence ID" value="CAF3873349.1"/>
    <property type="molecule type" value="Genomic_DNA"/>
</dbReference>
<evidence type="ECO:0000313" key="3">
    <source>
        <dbReference type="EMBL" id="CAF3873349.1"/>
    </source>
</evidence>
<gene>
    <name evidence="3" type="ORF">BYL167_LOCUS7042</name>
    <name evidence="2" type="ORF">CJN711_LOCUS15142</name>
</gene>